<name>A0A9D1LV60_9FIRM</name>
<dbReference type="NCBIfam" id="TIGR03915">
    <property type="entry name" value="SAM_7_link_chp"/>
    <property type="match status" value="1"/>
</dbReference>
<dbReference type="EMBL" id="DVND01000122">
    <property type="protein sequence ID" value="HIU48629.1"/>
    <property type="molecule type" value="Genomic_DNA"/>
</dbReference>
<evidence type="ECO:0000259" key="1">
    <source>
        <dbReference type="Pfam" id="PF13566"/>
    </source>
</evidence>
<dbReference type="Proteomes" id="UP000824111">
    <property type="component" value="Unassembled WGS sequence"/>
</dbReference>
<comment type="caution">
    <text evidence="2">The sequence shown here is derived from an EMBL/GenBank/DDBJ whole genome shotgun (WGS) entry which is preliminary data.</text>
</comment>
<reference evidence="2" key="2">
    <citation type="journal article" date="2021" name="PeerJ">
        <title>Extensive microbial diversity within the chicken gut microbiome revealed by metagenomics and culture.</title>
        <authorList>
            <person name="Gilroy R."/>
            <person name="Ravi A."/>
            <person name="Getino M."/>
            <person name="Pursley I."/>
            <person name="Horton D.L."/>
            <person name="Alikhan N.F."/>
            <person name="Baker D."/>
            <person name="Gharbi K."/>
            <person name="Hall N."/>
            <person name="Watson M."/>
            <person name="Adriaenssens E.M."/>
            <person name="Foster-Nyarko E."/>
            <person name="Jarju S."/>
            <person name="Secka A."/>
            <person name="Antonio M."/>
            <person name="Oren A."/>
            <person name="Chaudhuri R.R."/>
            <person name="La Ragione R."/>
            <person name="Hildebrand F."/>
            <person name="Pallen M.J."/>
        </authorList>
    </citation>
    <scope>NUCLEOTIDE SEQUENCE</scope>
    <source>
        <strain evidence="2">ChiSjej4B22-9803</strain>
    </source>
</reference>
<dbReference type="InterPro" id="IPR023875">
    <property type="entry name" value="DNA_repair_put"/>
</dbReference>
<sequence>MPDGRDIVYLYDGSFDGLLTAIFESYYRRETPLEIAEAGQMAQQALLWEDTAIQTDLEKAERVAAGVRKKIGGEALENLYYAYLSDEPGRGRLCLDYVRTGFRLGAKMDAYLMLDCVARVLDAGRRVRGEAHQYMGFVRFAELEGGIYYSEIEPKCQVLPLLAPHFQARLPQMPWMIHDVGRRQCMVYNGRELYLTSTDGVPAVRYTAEERQYRKLWREFYRTVEIRQRHNERCRMNHMPKRFWRFLPEMEA</sequence>
<reference evidence="2" key="1">
    <citation type="submission" date="2020-10" db="EMBL/GenBank/DDBJ databases">
        <authorList>
            <person name="Gilroy R."/>
        </authorList>
    </citation>
    <scope>NUCLEOTIDE SEQUENCE</scope>
    <source>
        <strain evidence="2">ChiSjej4B22-9803</strain>
    </source>
</reference>
<evidence type="ECO:0000313" key="3">
    <source>
        <dbReference type="Proteomes" id="UP000824111"/>
    </source>
</evidence>
<gene>
    <name evidence="2" type="ORF">IAB04_04645</name>
</gene>
<dbReference type="AlphaFoldDB" id="A0A9D1LV60"/>
<protein>
    <submittedName>
        <fullName evidence="2">TIGR03915 family putative DNA repair protein</fullName>
    </submittedName>
</protein>
<feature type="domain" description="DUF4130" evidence="1">
    <location>
        <begin position="89"/>
        <end position="249"/>
    </location>
</feature>
<organism evidence="2 3">
    <name type="scientific">Candidatus Avimonoglobus intestinipullorum</name>
    <dbReference type="NCBI Taxonomy" id="2840699"/>
    <lineage>
        <taxon>Bacteria</taxon>
        <taxon>Bacillati</taxon>
        <taxon>Bacillota</taxon>
        <taxon>Clostridia</taxon>
        <taxon>Eubacteriales</taxon>
        <taxon>Candidatus Avimonoglobus</taxon>
    </lineage>
</organism>
<dbReference type="Pfam" id="PF13566">
    <property type="entry name" value="DUF4130"/>
    <property type="match status" value="1"/>
</dbReference>
<evidence type="ECO:0000313" key="2">
    <source>
        <dbReference type="EMBL" id="HIU48629.1"/>
    </source>
</evidence>
<accession>A0A9D1LV60</accession>
<dbReference type="InterPro" id="IPR025404">
    <property type="entry name" value="DUF4130"/>
</dbReference>
<proteinExistence type="predicted"/>